<dbReference type="EMBL" id="JBBKAI010000002">
    <property type="protein sequence ID" value="MEJ8658546.1"/>
    <property type="molecule type" value="Genomic_DNA"/>
</dbReference>
<keyword evidence="2" id="KW-1185">Reference proteome</keyword>
<protein>
    <submittedName>
        <fullName evidence="1">Uncharacterized protein</fullName>
    </submittedName>
</protein>
<organism evidence="1 2">
    <name type="scientific">Streptomyces pratisoli</name>
    <dbReference type="NCBI Taxonomy" id="3139917"/>
    <lineage>
        <taxon>Bacteria</taxon>
        <taxon>Bacillati</taxon>
        <taxon>Actinomycetota</taxon>
        <taxon>Actinomycetes</taxon>
        <taxon>Kitasatosporales</taxon>
        <taxon>Streptomycetaceae</taxon>
        <taxon>Streptomyces</taxon>
    </lineage>
</organism>
<proteinExistence type="predicted"/>
<accession>A0ACC6QJS7</accession>
<sequence length="151" mass="14854">MRPGHGIRNAVTAAVTAVVVTAGMTGCSDTDETPKSAASKAGAAIESATAAAASEMAKVKGGLNAATDVKAGPTTADGDRVTSEITATNPTGEATDYTVLVNWKDSDGNLLDATVVSIDGVPAGGTKSATARSNRSLTGTPAADIGKAVRH</sequence>
<reference evidence="1" key="1">
    <citation type="submission" date="2024-03" db="EMBL/GenBank/DDBJ databases">
        <title>Novel Streptomyces species of biotechnological and ecological value are a feature of Machair soil.</title>
        <authorList>
            <person name="Prole J.R."/>
            <person name="Goodfellow M."/>
            <person name="Allenby N."/>
            <person name="Ward A.C."/>
        </authorList>
    </citation>
    <scope>NUCLEOTIDE SEQUENCE</scope>
    <source>
        <strain evidence="1">MS1.AVA.4</strain>
    </source>
</reference>
<gene>
    <name evidence="1" type="ORF">WKI58_18820</name>
</gene>
<evidence type="ECO:0000313" key="2">
    <source>
        <dbReference type="Proteomes" id="UP001375539"/>
    </source>
</evidence>
<name>A0ACC6QJS7_9ACTN</name>
<comment type="caution">
    <text evidence="1">The sequence shown here is derived from an EMBL/GenBank/DDBJ whole genome shotgun (WGS) entry which is preliminary data.</text>
</comment>
<evidence type="ECO:0000313" key="1">
    <source>
        <dbReference type="EMBL" id="MEJ8658546.1"/>
    </source>
</evidence>
<dbReference type="Proteomes" id="UP001375539">
    <property type="component" value="Unassembled WGS sequence"/>
</dbReference>